<gene>
    <name evidence="1" type="ORF">RIF29_20865</name>
</gene>
<organism evidence="1 2">
    <name type="scientific">Crotalaria pallida</name>
    <name type="common">Smooth rattlebox</name>
    <name type="synonym">Crotalaria striata</name>
    <dbReference type="NCBI Taxonomy" id="3830"/>
    <lineage>
        <taxon>Eukaryota</taxon>
        <taxon>Viridiplantae</taxon>
        <taxon>Streptophyta</taxon>
        <taxon>Embryophyta</taxon>
        <taxon>Tracheophyta</taxon>
        <taxon>Spermatophyta</taxon>
        <taxon>Magnoliopsida</taxon>
        <taxon>eudicotyledons</taxon>
        <taxon>Gunneridae</taxon>
        <taxon>Pentapetalae</taxon>
        <taxon>rosids</taxon>
        <taxon>fabids</taxon>
        <taxon>Fabales</taxon>
        <taxon>Fabaceae</taxon>
        <taxon>Papilionoideae</taxon>
        <taxon>50 kb inversion clade</taxon>
        <taxon>genistoids sensu lato</taxon>
        <taxon>core genistoids</taxon>
        <taxon>Crotalarieae</taxon>
        <taxon>Crotalaria</taxon>
    </lineage>
</organism>
<dbReference type="EMBL" id="JAYWIO010000004">
    <property type="protein sequence ID" value="KAK7268174.1"/>
    <property type="molecule type" value="Genomic_DNA"/>
</dbReference>
<proteinExistence type="predicted"/>
<evidence type="ECO:0000313" key="2">
    <source>
        <dbReference type="Proteomes" id="UP001372338"/>
    </source>
</evidence>
<comment type="caution">
    <text evidence="1">The sequence shown here is derived from an EMBL/GenBank/DDBJ whole genome shotgun (WGS) entry which is preliminary data.</text>
</comment>
<reference evidence="1 2" key="1">
    <citation type="submission" date="2024-01" db="EMBL/GenBank/DDBJ databases">
        <title>The genomes of 5 underutilized Papilionoideae crops provide insights into root nodulation and disease resistanc.</title>
        <authorList>
            <person name="Yuan L."/>
        </authorList>
    </citation>
    <scope>NUCLEOTIDE SEQUENCE [LARGE SCALE GENOMIC DNA]</scope>
    <source>
        <strain evidence="1">ZHUSHIDOU_FW_LH</strain>
        <tissue evidence="1">Leaf</tissue>
    </source>
</reference>
<dbReference type="AlphaFoldDB" id="A0AAN9F3Q7"/>
<accession>A0AAN9F3Q7</accession>
<keyword evidence="2" id="KW-1185">Reference proteome</keyword>
<sequence length="109" mass="12380">MYNLALETLTLSLPPSHFVNRHSQPLTLSLSASHSQPLTLSALTPPSLPLTSSLTHSLSSSRSVTLAPSPTRRLRRRLLLRRRLAVFRRRRLLRLRLRPGQHNVHSYCS</sequence>
<protein>
    <submittedName>
        <fullName evidence="1">Uncharacterized protein</fullName>
    </submittedName>
</protein>
<dbReference type="Proteomes" id="UP001372338">
    <property type="component" value="Unassembled WGS sequence"/>
</dbReference>
<evidence type="ECO:0000313" key="1">
    <source>
        <dbReference type="EMBL" id="KAK7268174.1"/>
    </source>
</evidence>
<name>A0AAN9F3Q7_CROPI</name>